<keyword evidence="3" id="KW-0328">Glycosyltransferase</keyword>
<dbReference type="EMBL" id="MFZT01000016">
    <property type="protein sequence ID" value="OGK31456.1"/>
    <property type="molecule type" value="Genomic_DNA"/>
</dbReference>
<evidence type="ECO:0000256" key="2">
    <source>
        <dbReference type="ARBA" id="ARBA00006739"/>
    </source>
</evidence>
<feature type="transmembrane region" description="Helical" evidence="8">
    <location>
        <begin position="348"/>
        <end position="371"/>
    </location>
</feature>
<feature type="domain" description="GtrA/DPMS transmembrane" evidence="10">
    <location>
        <begin position="247"/>
        <end position="376"/>
    </location>
</feature>
<evidence type="ECO:0000256" key="8">
    <source>
        <dbReference type="SAM" id="Phobius"/>
    </source>
</evidence>
<dbReference type="InterPro" id="IPR039528">
    <property type="entry name" value="DPM1-like"/>
</dbReference>
<evidence type="ECO:0000256" key="3">
    <source>
        <dbReference type="ARBA" id="ARBA00022676"/>
    </source>
</evidence>
<sequence>MTKKKAVVILPAYNEREGLKELIPQIFTATQDLDRWDVQILVVDANSPDGTINEINTLQKKHPGKLHLLVETKKEGLGRAYVKGFKHAIAEHNPYVMFEMDADGQHTASLIPAFLEKIEAGADFVIGSRYIKGGSVPDNWGIDRKMFSRVGSLVAQVGFMNFKAKDWTSGYRCIKTFFLKDVVDHMHHYNGYEFQIALLDKAFKKHLKIDEVPLVFTDRKDGVSKFNSIAFITKALMYILTQSSFVRFSFVGLSGAVVDFGFAALFIYLFNIFKPTANAMSAEIAIIFNFLMNNFWSFKHKKIKNSFLKKFLHFNVVASGSIAIQWVGMKLALDAFGDQVVPLPFIGIHSWMIYKVFIIAVLVIPYSYITYNKIIWKTPRKS</sequence>
<feature type="transmembrane region" description="Helical" evidence="8">
    <location>
        <begin position="279"/>
        <end position="298"/>
    </location>
</feature>
<dbReference type="GO" id="GO:0004582">
    <property type="term" value="F:dolichyl-phosphate beta-D-mannosyltransferase activity"/>
    <property type="evidence" value="ECO:0007669"/>
    <property type="project" value="InterPro"/>
</dbReference>
<evidence type="ECO:0000259" key="9">
    <source>
        <dbReference type="Pfam" id="PF00535"/>
    </source>
</evidence>
<evidence type="ECO:0000256" key="5">
    <source>
        <dbReference type="ARBA" id="ARBA00022692"/>
    </source>
</evidence>
<keyword evidence="6 8" id="KW-1133">Transmembrane helix</keyword>
<reference evidence="11 12" key="1">
    <citation type="journal article" date="2016" name="Nat. Commun.">
        <title>Thousands of microbial genomes shed light on interconnected biogeochemical processes in an aquifer system.</title>
        <authorList>
            <person name="Anantharaman K."/>
            <person name="Brown C.T."/>
            <person name="Hug L.A."/>
            <person name="Sharon I."/>
            <person name="Castelle C.J."/>
            <person name="Probst A.J."/>
            <person name="Thomas B.C."/>
            <person name="Singh A."/>
            <person name="Wilkins M.J."/>
            <person name="Karaoz U."/>
            <person name="Brodie E.L."/>
            <person name="Williams K.H."/>
            <person name="Hubbard S.S."/>
            <person name="Banfield J.F."/>
        </authorList>
    </citation>
    <scope>NUCLEOTIDE SEQUENCE [LARGE SCALE GENOMIC DNA]</scope>
</reference>
<evidence type="ECO:0000256" key="1">
    <source>
        <dbReference type="ARBA" id="ARBA00004141"/>
    </source>
</evidence>
<dbReference type="GO" id="GO:0000271">
    <property type="term" value="P:polysaccharide biosynthetic process"/>
    <property type="evidence" value="ECO:0007669"/>
    <property type="project" value="InterPro"/>
</dbReference>
<feature type="transmembrane region" description="Helical" evidence="8">
    <location>
        <begin position="245"/>
        <end position="273"/>
    </location>
</feature>
<dbReference type="InterPro" id="IPR001173">
    <property type="entry name" value="Glyco_trans_2-like"/>
</dbReference>
<evidence type="ECO:0008006" key="13">
    <source>
        <dbReference type="Google" id="ProtNLM"/>
    </source>
</evidence>
<dbReference type="GO" id="GO:0009247">
    <property type="term" value="P:glycolipid biosynthetic process"/>
    <property type="evidence" value="ECO:0007669"/>
    <property type="project" value="TreeGrafter"/>
</dbReference>
<comment type="subcellular location">
    <subcellularLocation>
        <location evidence="1">Membrane</location>
        <topology evidence="1">Multi-pass membrane protein</topology>
    </subcellularLocation>
</comment>
<evidence type="ECO:0000256" key="4">
    <source>
        <dbReference type="ARBA" id="ARBA00022679"/>
    </source>
</evidence>
<dbReference type="PANTHER" id="PTHR43398">
    <property type="entry name" value="DOLICHOL-PHOSPHATE MANNOSYLTRANSFERASE SUBUNIT 1"/>
    <property type="match status" value="1"/>
</dbReference>
<gene>
    <name evidence="11" type="ORF">A3D08_02420</name>
</gene>
<dbReference type="SUPFAM" id="SSF53448">
    <property type="entry name" value="Nucleotide-diphospho-sugar transferases"/>
    <property type="match status" value="1"/>
</dbReference>
<dbReference type="Pfam" id="PF04138">
    <property type="entry name" value="GtrA_DPMS_TM"/>
    <property type="match status" value="1"/>
</dbReference>
<comment type="caution">
    <text evidence="11">The sequence shown here is derived from an EMBL/GenBank/DDBJ whole genome shotgun (WGS) entry which is preliminary data.</text>
</comment>
<dbReference type="Proteomes" id="UP000178098">
    <property type="component" value="Unassembled WGS sequence"/>
</dbReference>
<dbReference type="Gene3D" id="3.90.550.10">
    <property type="entry name" value="Spore Coat Polysaccharide Biosynthesis Protein SpsA, Chain A"/>
    <property type="match status" value="1"/>
</dbReference>
<feature type="transmembrane region" description="Helical" evidence="8">
    <location>
        <begin position="310"/>
        <end position="328"/>
    </location>
</feature>
<evidence type="ECO:0000313" key="12">
    <source>
        <dbReference type="Proteomes" id="UP000178098"/>
    </source>
</evidence>
<comment type="similarity">
    <text evidence="2">Belongs to the glycosyltransferase 2 family.</text>
</comment>
<evidence type="ECO:0000313" key="11">
    <source>
        <dbReference type="EMBL" id="OGK31456.1"/>
    </source>
</evidence>
<dbReference type="AlphaFoldDB" id="A0A1F7HKD7"/>
<name>A0A1F7HKD7_9BACT</name>
<dbReference type="InterPro" id="IPR029044">
    <property type="entry name" value="Nucleotide-diphossugar_trans"/>
</dbReference>
<organism evidence="11 12">
    <name type="scientific">Candidatus Roizmanbacteria bacterium RIFCSPHIGHO2_02_FULL_43_11</name>
    <dbReference type="NCBI Taxonomy" id="1802043"/>
    <lineage>
        <taxon>Bacteria</taxon>
        <taxon>Candidatus Roizmaniibacteriota</taxon>
    </lineage>
</organism>
<evidence type="ECO:0000259" key="10">
    <source>
        <dbReference type="Pfam" id="PF04138"/>
    </source>
</evidence>
<accession>A0A1F7HKD7</accession>
<dbReference type="PANTHER" id="PTHR43398:SF1">
    <property type="entry name" value="DOLICHOL-PHOSPHATE MANNOSYLTRANSFERASE SUBUNIT 1"/>
    <property type="match status" value="1"/>
</dbReference>
<keyword evidence="7 8" id="KW-0472">Membrane</keyword>
<evidence type="ECO:0000256" key="7">
    <source>
        <dbReference type="ARBA" id="ARBA00023136"/>
    </source>
</evidence>
<feature type="domain" description="Glycosyltransferase 2-like" evidence="9">
    <location>
        <begin position="8"/>
        <end position="145"/>
    </location>
</feature>
<dbReference type="GO" id="GO:0016020">
    <property type="term" value="C:membrane"/>
    <property type="evidence" value="ECO:0007669"/>
    <property type="project" value="UniProtKB-SubCell"/>
</dbReference>
<dbReference type="InterPro" id="IPR007267">
    <property type="entry name" value="GtrA_DPMS_TM"/>
</dbReference>
<evidence type="ECO:0000256" key="6">
    <source>
        <dbReference type="ARBA" id="ARBA00022989"/>
    </source>
</evidence>
<proteinExistence type="inferred from homology"/>
<keyword evidence="4" id="KW-0808">Transferase</keyword>
<dbReference type="CDD" id="cd06442">
    <property type="entry name" value="DPM1_like"/>
    <property type="match status" value="1"/>
</dbReference>
<protein>
    <recommendedName>
        <fullName evidence="13">Glycosyltransferase 2-like domain-containing protein</fullName>
    </recommendedName>
</protein>
<dbReference type="FunFam" id="3.90.550.10:FF:000122">
    <property type="entry name" value="Dolichol-phosphate mannosyltransferase subunit 1"/>
    <property type="match status" value="1"/>
</dbReference>
<dbReference type="Pfam" id="PF00535">
    <property type="entry name" value="Glycos_transf_2"/>
    <property type="match status" value="1"/>
</dbReference>
<keyword evidence="5 8" id="KW-0812">Transmembrane</keyword>